<feature type="binding site" evidence="7">
    <location>
        <position position="144"/>
    </location>
    <ligand>
        <name>substrate</name>
    </ligand>
</feature>
<evidence type="ECO:0000256" key="10">
    <source>
        <dbReference type="RuleBase" id="RU361152"/>
    </source>
</evidence>
<evidence type="ECO:0000256" key="5">
    <source>
        <dbReference type="ARBA" id="ARBA00023211"/>
    </source>
</evidence>
<evidence type="ECO:0000256" key="8">
    <source>
        <dbReference type="PIRSR" id="PIRSR601088-3"/>
    </source>
</evidence>
<evidence type="ECO:0000259" key="11">
    <source>
        <dbReference type="Pfam" id="PF11975"/>
    </source>
</evidence>
<protein>
    <submittedName>
        <fullName evidence="12">6-phospho-beta-glucosidase</fullName>
    </submittedName>
</protein>
<feature type="binding site" evidence="7">
    <location>
        <position position="90"/>
    </location>
    <ligand>
        <name>substrate</name>
    </ligand>
</feature>
<keyword evidence="8" id="KW-0533">Nickel</keyword>
<dbReference type="Gene3D" id="3.90.110.10">
    <property type="entry name" value="Lactate dehydrogenase/glycoside hydrolase, family 4, C-terminal"/>
    <property type="match status" value="1"/>
</dbReference>
<keyword evidence="2 8" id="KW-0479">Metal-binding</keyword>
<proteinExistence type="inferred from homology"/>
<dbReference type="Proteomes" id="UP000264141">
    <property type="component" value="Unassembled WGS sequence"/>
</dbReference>
<feature type="binding site" evidence="8">
    <location>
        <position position="202"/>
    </location>
    <ligand>
        <name>Mn(2+)</name>
        <dbReference type="ChEBI" id="CHEBI:29035"/>
    </ligand>
</feature>
<dbReference type="PANTHER" id="PTHR32092:SF5">
    <property type="entry name" value="6-PHOSPHO-BETA-GLUCOSIDASE"/>
    <property type="match status" value="1"/>
</dbReference>
<evidence type="ECO:0000256" key="4">
    <source>
        <dbReference type="ARBA" id="ARBA00023027"/>
    </source>
</evidence>
<sequence>MKIAVIGGGSTYTPELVKGFLELQGQLPLSELALMDIQPQRLEIVGDFCERIVEHAGAPFRITLTDNRREAIRGASYVITQLRVGFIPARREDEYLGKRHGLIGQETTGIGGMAKALRTIPVLLEITADMQALAPGAMLVNFTNPSGLVTEALTRYAPGVPAVGLCNSPITTKMGILAELEKAIGQSIDPARAELDSLGLNHLTWYRGFRVDGEDYWPQILSAYLQSLRSDPHPEWPPELIETLGMLPNSYLQYYYKTSEKLRAQENWPPSRAEQVLAIEAELLRQYADPALVSVPPDIMKRGGAWYSTLATRVINAHYNDLGQVEIVNVRQNGAVSDYPSDWVMELPCRIDRAGIHPLPAQPLPLACFGLVAQVKAYELLTVEAAVHGDRKAAYQALLAHPLGPEVPEIQAVLDDLLHTNRPYLPQFFA</sequence>
<dbReference type="STRING" id="229919.GCA_001050195_00589"/>
<feature type="site" description="Increases basicity of active site Tyr" evidence="9">
    <location>
        <position position="106"/>
    </location>
</feature>
<dbReference type="AlphaFoldDB" id="A0A3D1JFC6"/>
<evidence type="ECO:0000256" key="7">
    <source>
        <dbReference type="PIRSR" id="PIRSR601088-2"/>
    </source>
</evidence>
<evidence type="ECO:0000256" key="1">
    <source>
        <dbReference type="ARBA" id="ARBA00010141"/>
    </source>
</evidence>
<evidence type="ECO:0000256" key="9">
    <source>
        <dbReference type="PIRSR" id="PIRSR601088-4"/>
    </source>
</evidence>
<keyword evidence="8" id="KW-0170">Cobalt</keyword>
<dbReference type="GO" id="GO:0016616">
    <property type="term" value="F:oxidoreductase activity, acting on the CH-OH group of donors, NAD or NADP as acceptor"/>
    <property type="evidence" value="ECO:0007669"/>
    <property type="project" value="InterPro"/>
</dbReference>
<keyword evidence="5 8" id="KW-0464">Manganese</keyword>
<reference evidence="12 13" key="1">
    <citation type="journal article" date="2018" name="Nat. Biotechnol.">
        <title>A standardized bacterial taxonomy based on genome phylogeny substantially revises the tree of life.</title>
        <authorList>
            <person name="Parks D.H."/>
            <person name="Chuvochina M."/>
            <person name="Waite D.W."/>
            <person name="Rinke C."/>
            <person name="Skarshewski A."/>
            <person name="Chaumeil P.A."/>
            <person name="Hugenholtz P."/>
        </authorList>
    </citation>
    <scope>NUCLEOTIDE SEQUENCE [LARGE SCALE GENOMIC DNA]</scope>
    <source>
        <strain evidence="12">UBA8781</strain>
    </source>
</reference>
<gene>
    <name evidence="12" type="ORF">DEQ80_05475</name>
</gene>
<dbReference type="Pfam" id="PF02056">
    <property type="entry name" value="Glyco_hydro_4"/>
    <property type="match status" value="1"/>
</dbReference>
<accession>A0A3D1JFC6</accession>
<dbReference type="GO" id="GO:0046872">
    <property type="term" value="F:metal ion binding"/>
    <property type="evidence" value="ECO:0007669"/>
    <property type="project" value="UniProtKB-KW"/>
</dbReference>
<dbReference type="RefSeq" id="WP_062189605.1">
    <property type="nucleotide sequence ID" value="NZ_DF967965.1"/>
</dbReference>
<dbReference type="Pfam" id="PF11975">
    <property type="entry name" value="Glyco_hydro_4C"/>
    <property type="match status" value="1"/>
</dbReference>
<dbReference type="InterPro" id="IPR022616">
    <property type="entry name" value="Glyco_hydro_4_C"/>
</dbReference>
<evidence type="ECO:0000313" key="13">
    <source>
        <dbReference type="Proteomes" id="UP000264141"/>
    </source>
</evidence>
<comment type="cofactor">
    <cofactor evidence="10">
        <name>NAD(+)</name>
        <dbReference type="ChEBI" id="CHEBI:57540"/>
    </cofactor>
    <text evidence="10">Binds 1 NAD(+) per subunit.</text>
</comment>
<keyword evidence="8" id="KW-0408">Iron</keyword>
<dbReference type="SUPFAM" id="SSF51735">
    <property type="entry name" value="NAD(P)-binding Rossmann-fold domains"/>
    <property type="match status" value="1"/>
</dbReference>
<dbReference type="CDD" id="cd05296">
    <property type="entry name" value="GH4_P_beta_glucosidase"/>
    <property type="match status" value="1"/>
</dbReference>
<dbReference type="GO" id="GO:0005975">
    <property type="term" value="P:carbohydrate metabolic process"/>
    <property type="evidence" value="ECO:0007669"/>
    <property type="project" value="InterPro"/>
</dbReference>
<comment type="caution">
    <text evidence="12">The sequence shown here is derived from an EMBL/GenBank/DDBJ whole genome shotgun (WGS) entry which is preliminary data.</text>
</comment>
<evidence type="ECO:0000256" key="3">
    <source>
        <dbReference type="ARBA" id="ARBA00022801"/>
    </source>
</evidence>
<dbReference type="SUPFAM" id="SSF56327">
    <property type="entry name" value="LDH C-terminal domain-like"/>
    <property type="match status" value="1"/>
</dbReference>
<keyword evidence="3 10" id="KW-0378">Hydrolase</keyword>
<dbReference type="OrthoDB" id="9808275at2"/>
<organism evidence="12 13">
    <name type="scientific">Anaerolinea thermolimosa</name>
    <dbReference type="NCBI Taxonomy" id="229919"/>
    <lineage>
        <taxon>Bacteria</taxon>
        <taxon>Bacillati</taxon>
        <taxon>Chloroflexota</taxon>
        <taxon>Anaerolineae</taxon>
        <taxon>Anaerolineales</taxon>
        <taxon>Anaerolineaceae</taxon>
        <taxon>Anaerolinea</taxon>
    </lineage>
</organism>
<evidence type="ECO:0000256" key="6">
    <source>
        <dbReference type="ARBA" id="ARBA00023295"/>
    </source>
</evidence>
<dbReference type="PRINTS" id="PR00732">
    <property type="entry name" value="GLHYDRLASE4"/>
</dbReference>
<feature type="binding site" evidence="8">
    <location>
        <position position="166"/>
    </location>
    <ligand>
        <name>Mn(2+)</name>
        <dbReference type="ChEBI" id="CHEBI:29035"/>
    </ligand>
</feature>
<dbReference type="InterPro" id="IPR015955">
    <property type="entry name" value="Lactate_DH/Glyco_Ohase_4_C"/>
</dbReference>
<feature type="domain" description="Glycosyl hydrolase family 4 C-terminal" evidence="11">
    <location>
        <begin position="198"/>
        <end position="403"/>
    </location>
</feature>
<keyword evidence="6 10" id="KW-0326">Glycosidase</keyword>
<dbReference type="InterPro" id="IPR001088">
    <property type="entry name" value="Glyco_hydro_4"/>
</dbReference>
<dbReference type="PANTHER" id="PTHR32092">
    <property type="entry name" value="6-PHOSPHO-BETA-GLUCOSIDASE-RELATED"/>
    <property type="match status" value="1"/>
</dbReference>
<dbReference type="GO" id="GO:0004553">
    <property type="term" value="F:hydrolase activity, hydrolyzing O-glycosyl compounds"/>
    <property type="evidence" value="ECO:0007669"/>
    <property type="project" value="InterPro"/>
</dbReference>
<dbReference type="Gene3D" id="3.40.50.720">
    <property type="entry name" value="NAD(P)-binding Rossmann-like Domain"/>
    <property type="match status" value="1"/>
</dbReference>
<keyword evidence="4 10" id="KW-0520">NAD</keyword>
<evidence type="ECO:0000256" key="2">
    <source>
        <dbReference type="ARBA" id="ARBA00022723"/>
    </source>
</evidence>
<name>A0A3D1JFC6_9CHLR</name>
<comment type="similarity">
    <text evidence="1 10">Belongs to the glycosyl hydrolase 4 family.</text>
</comment>
<dbReference type="EMBL" id="DPBP01000023">
    <property type="protein sequence ID" value="HCE17290.1"/>
    <property type="molecule type" value="Genomic_DNA"/>
</dbReference>
<dbReference type="InterPro" id="IPR036291">
    <property type="entry name" value="NAD(P)-bd_dom_sf"/>
</dbReference>
<evidence type="ECO:0000313" key="12">
    <source>
        <dbReference type="EMBL" id="HCE17290.1"/>
    </source>
</evidence>